<name>V2XLZ5_9FIRM</name>
<dbReference type="HOGENOM" id="CLU_2732618_0_0_9"/>
<dbReference type="EMBL" id="ACIL03000013">
    <property type="protein sequence ID" value="ESL03179.1"/>
    <property type="molecule type" value="Genomic_DNA"/>
</dbReference>
<keyword evidence="3" id="KW-1185">Reference proteome</keyword>
<sequence length="71" mass="8126">MCHGAAADVAMANKKYFCHKIFLLKCSKSPCFAWVYLVLCHILLKINMIYKQNVIYAGIHTILSFITRFLG</sequence>
<feature type="transmembrane region" description="Helical" evidence="1">
    <location>
        <begin position="31"/>
        <end position="48"/>
    </location>
</feature>
<reference evidence="2 3" key="1">
    <citation type="submission" date="2013-06" db="EMBL/GenBank/DDBJ databases">
        <authorList>
            <person name="Weinstock G."/>
            <person name="Sodergren E."/>
            <person name="Clifton S."/>
            <person name="Fulton L."/>
            <person name="Fulton B."/>
            <person name="Courtney L."/>
            <person name="Fronick C."/>
            <person name="Harrison M."/>
            <person name="Strong C."/>
            <person name="Farmer C."/>
            <person name="Delahaunty K."/>
            <person name="Markovic C."/>
            <person name="Hall O."/>
            <person name="Minx P."/>
            <person name="Tomlinson C."/>
            <person name="Mitreva M."/>
            <person name="Nelson J."/>
            <person name="Hou S."/>
            <person name="Wollam A."/>
            <person name="Pepin K.H."/>
            <person name="Johnson M."/>
            <person name="Bhonagiri V."/>
            <person name="Nash W.E."/>
            <person name="Warren W."/>
            <person name="Chinwalla A."/>
            <person name="Mardis E.R."/>
            <person name="Wilson R.K."/>
        </authorList>
    </citation>
    <scope>NUCLEOTIDE SEQUENCE [LARGE SCALE GENOMIC DNA]</scope>
    <source>
        <strain evidence="2 3">ATCC 51271</strain>
    </source>
</reference>
<organism evidence="2 3">
    <name type="scientific">Catonella morbi ATCC 51271</name>
    <dbReference type="NCBI Taxonomy" id="592026"/>
    <lineage>
        <taxon>Bacteria</taxon>
        <taxon>Bacillati</taxon>
        <taxon>Bacillota</taxon>
        <taxon>Clostridia</taxon>
        <taxon>Lachnospirales</taxon>
        <taxon>Lachnospiraceae</taxon>
        <taxon>Catonella</taxon>
    </lineage>
</organism>
<comment type="caution">
    <text evidence="2">The sequence shown here is derived from an EMBL/GenBank/DDBJ whole genome shotgun (WGS) entry which is preliminary data.</text>
</comment>
<evidence type="ECO:0000256" key="1">
    <source>
        <dbReference type="SAM" id="Phobius"/>
    </source>
</evidence>
<protein>
    <submittedName>
        <fullName evidence="2">Uncharacterized protein</fullName>
    </submittedName>
</protein>
<feature type="transmembrane region" description="Helical" evidence="1">
    <location>
        <begin position="54"/>
        <end position="70"/>
    </location>
</feature>
<evidence type="ECO:0000313" key="3">
    <source>
        <dbReference type="Proteomes" id="UP000018227"/>
    </source>
</evidence>
<keyword evidence="1" id="KW-0472">Membrane</keyword>
<keyword evidence="1" id="KW-0812">Transmembrane</keyword>
<dbReference type="AlphaFoldDB" id="V2XLZ5"/>
<evidence type="ECO:0000313" key="2">
    <source>
        <dbReference type="EMBL" id="ESL03179.1"/>
    </source>
</evidence>
<dbReference type="Proteomes" id="UP000018227">
    <property type="component" value="Unassembled WGS sequence"/>
</dbReference>
<keyword evidence="1" id="KW-1133">Transmembrane helix</keyword>
<accession>V2XLZ5</accession>
<proteinExistence type="predicted"/>
<gene>
    <name evidence="2" type="ORF">GCWU0000282_002053</name>
</gene>